<accession>A0AAP5ETM0</accession>
<protein>
    <submittedName>
        <fullName evidence="3">TrbG/VirB9 family P-type conjugative transfer protein</fullName>
    </submittedName>
</protein>
<evidence type="ECO:0000313" key="3">
    <source>
        <dbReference type="EMBL" id="MDQ6413244.1"/>
    </source>
</evidence>
<name>A0AAP5ETM0_9BURK</name>
<dbReference type="InterPro" id="IPR010258">
    <property type="entry name" value="Conjugal_tfr_TrbG/VirB9/CagX"/>
</dbReference>
<evidence type="ECO:0000313" key="4">
    <source>
        <dbReference type="Proteomes" id="UP001209412"/>
    </source>
</evidence>
<proteinExistence type="predicted"/>
<evidence type="ECO:0000256" key="1">
    <source>
        <dbReference type="SAM" id="SignalP"/>
    </source>
</evidence>
<gene>
    <name evidence="3" type="ORF">NIE36_39660</name>
    <name evidence="2" type="ORF">OSB80_39755</name>
</gene>
<sequence>MRTVRSALTAVAITVALSAVAHAVTAADPVLRGTEGNVQRLPYMPDQIYDLTVADRTLLAIDFPRDEHIKAIAQSTAPVFHVQRTGDTLQVTADRPGEKMGLNVTTTRGTYHLQIASIDDALQAAHIVHFVTPSAY</sequence>
<dbReference type="AlphaFoldDB" id="A0AAP5ETM0"/>
<dbReference type="RefSeq" id="WP_266261677.1">
    <property type="nucleotide sequence ID" value="NZ_JAMXWF010000055.1"/>
</dbReference>
<dbReference type="Pfam" id="PF03524">
    <property type="entry name" value="CagX"/>
    <property type="match status" value="1"/>
</dbReference>
<organism evidence="3 5">
    <name type="scientific">Paraburkholderia madseniana</name>
    <dbReference type="NCBI Taxonomy" id="2599607"/>
    <lineage>
        <taxon>Bacteria</taxon>
        <taxon>Pseudomonadati</taxon>
        <taxon>Pseudomonadota</taxon>
        <taxon>Betaproteobacteria</taxon>
        <taxon>Burkholderiales</taxon>
        <taxon>Burkholderiaceae</taxon>
        <taxon>Paraburkholderia</taxon>
    </lineage>
</organism>
<comment type="caution">
    <text evidence="3">The sequence shown here is derived from an EMBL/GenBank/DDBJ whole genome shotgun (WGS) entry which is preliminary data.</text>
</comment>
<dbReference type="Proteomes" id="UP001242288">
    <property type="component" value="Unassembled WGS sequence"/>
</dbReference>
<feature type="chain" id="PRO_5042898218" evidence="1">
    <location>
        <begin position="24"/>
        <end position="136"/>
    </location>
</feature>
<dbReference type="EMBL" id="JAPKHW010000055">
    <property type="protein sequence ID" value="MCX4151431.1"/>
    <property type="molecule type" value="Genomic_DNA"/>
</dbReference>
<feature type="signal peptide" evidence="1">
    <location>
        <begin position="1"/>
        <end position="23"/>
    </location>
</feature>
<keyword evidence="4" id="KW-1185">Reference proteome</keyword>
<reference evidence="3" key="1">
    <citation type="submission" date="2022-06" db="EMBL/GenBank/DDBJ databases">
        <title>PHB producers.</title>
        <authorList>
            <person name="Besaury L."/>
        </authorList>
    </citation>
    <scope>NUCLEOTIDE SEQUENCE</scope>
    <source>
        <strain evidence="3 4">SEWS6</strain>
    </source>
</reference>
<keyword evidence="1" id="KW-0732">Signal</keyword>
<dbReference type="Proteomes" id="UP001209412">
    <property type="component" value="Unassembled WGS sequence"/>
</dbReference>
<evidence type="ECO:0000313" key="2">
    <source>
        <dbReference type="EMBL" id="MCX4151431.1"/>
    </source>
</evidence>
<evidence type="ECO:0000313" key="5">
    <source>
        <dbReference type="Proteomes" id="UP001242288"/>
    </source>
</evidence>
<dbReference type="EMBL" id="JAMXWF010000055">
    <property type="protein sequence ID" value="MDQ6413244.1"/>
    <property type="molecule type" value="Genomic_DNA"/>
</dbReference>